<comment type="caution">
    <text evidence="1">The sequence shown here is derived from an EMBL/GenBank/DDBJ whole genome shotgun (WGS) entry which is preliminary data.</text>
</comment>
<keyword evidence="2" id="KW-1185">Reference proteome</keyword>
<evidence type="ECO:0000313" key="2">
    <source>
        <dbReference type="Proteomes" id="UP001151699"/>
    </source>
</evidence>
<dbReference type="Proteomes" id="UP001151699">
    <property type="component" value="Chromosome X"/>
</dbReference>
<organism evidence="1 2">
    <name type="scientific">Pseudolycoriella hygida</name>
    <dbReference type="NCBI Taxonomy" id="35572"/>
    <lineage>
        <taxon>Eukaryota</taxon>
        <taxon>Metazoa</taxon>
        <taxon>Ecdysozoa</taxon>
        <taxon>Arthropoda</taxon>
        <taxon>Hexapoda</taxon>
        <taxon>Insecta</taxon>
        <taxon>Pterygota</taxon>
        <taxon>Neoptera</taxon>
        <taxon>Endopterygota</taxon>
        <taxon>Diptera</taxon>
        <taxon>Nematocera</taxon>
        <taxon>Sciaroidea</taxon>
        <taxon>Sciaridae</taxon>
        <taxon>Pseudolycoriella</taxon>
    </lineage>
</organism>
<proteinExistence type="predicted"/>
<feature type="non-terminal residue" evidence="1">
    <location>
        <position position="1"/>
    </location>
</feature>
<protein>
    <submittedName>
        <fullName evidence="1">Uncharacterized protein</fullName>
    </submittedName>
</protein>
<feature type="non-terminal residue" evidence="1">
    <location>
        <position position="71"/>
    </location>
</feature>
<dbReference type="AlphaFoldDB" id="A0A9Q0S0M1"/>
<evidence type="ECO:0000313" key="1">
    <source>
        <dbReference type="EMBL" id="KAJ6639436.1"/>
    </source>
</evidence>
<accession>A0A9Q0S0M1</accession>
<gene>
    <name evidence="1" type="ORF">Bhyg_12181</name>
</gene>
<reference evidence="1" key="1">
    <citation type="submission" date="2022-07" db="EMBL/GenBank/DDBJ databases">
        <authorList>
            <person name="Trinca V."/>
            <person name="Uliana J.V.C."/>
            <person name="Torres T.T."/>
            <person name="Ward R.J."/>
            <person name="Monesi N."/>
        </authorList>
    </citation>
    <scope>NUCLEOTIDE SEQUENCE</scope>
    <source>
        <strain evidence="1">HSMRA1968</strain>
        <tissue evidence="1">Whole embryos</tissue>
    </source>
</reference>
<name>A0A9Q0S0M1_9DIPT</name>
<sequence length="71" mass="8275">VNINDLLYTRSTLCLNLIFDDHCGRSLKLVLKARGWNGVRCNNFGNKEFLIWNIVLGHVVPAEIRIKERFF</sequence>
<dbReference type="EMBL" id="WJQU01000003">
    <property type="protein sequence ID" value="KAJ6639436.1"/>
    <property type="molecule type" value="Genomic_DNA"/>
</dbReference>